<dbReference type="SUPFAM" id="SSF57424">
    <property type="entry name" value="LDL receptor-like module"/>
    <property type="match status" value="1"/>
</dbReference>
<evidence type="ECO:0000256" key="1">
    <source>
        <dbReference type="ARBA" id="ARBA00022670"/>
    </source>
</evidence>
<feature type="domain" description="Peptidase S1" evidence="10">
    <location>
        <begin position="156"/>
        <end position="423"/>
    </location>
</feature>
<dbReference type="CDD" id="cd00112">
    <property type="entry name" value="LDLa"/>
    <property type="match status" value="1"/>
</dbReference>
<feature type="region of interest" description="Disordered" evidence="9">
    <location>
        <begin position="1962"/>
        <end position="2005"/>
    </location>
</feature>
<keyword evidence="2 8" id="KW-0378">Hydrolase</keyword>
<dbReference type="Gene3D" id="2.40.10.10">
    <property type="entry name" value="Trypsin-like serine proteases"/>
    <property type="match status" value="1"/>
</dbReference>
<evidence type="ECO:0000256" key="2">
    <source>
        <dbReference type="ARBA" id="ARBA00022801"/>
    </source>
</evidence>
<dbReference type="SMART" id="SM00192">
    <property type="entry name" value="LDLa"/>
    <property type="match status" value="1"/>
</dbReference>
<feature type="compositionally biased region" description="Basic residues" evidence="9">
    <location>
        <begin position="549"/>
        <end position="562"/>
    </location>
</feature>
<dbReference type="InterPro" id="IPR033116">
    <property type="entry name" value="TRYPSIN_SER"/>
</dbReference>
<dbReference type="InterPro" id="IPR043504">
    <property type="entry name" value="Peptidase_S1_PA_chymotrypsin"/>
</dbReference>
<evidence type="ECO:0000256" key="9">
    <source>
        <dbReference type="SAM" id="MobiDB-lite"/>
    </source>
</evidence>
<feature type="domain" description="SRCR" evidence="11">
    <location>
        <begin position="42"/>
        <end position="137"/>
    </location>
</feature>
<accession>A0ABR1DFC1</accession>
<evidence type="ECO:0008006" key="14">
    <source>
        <dbReference type="Google" id="ProtNLM"/>
    </source>
</evidence>
<keyword evidence="4 6" id="KW-1015">Disulfide bond</keyword>
<evidence type="ECO:0000313" key="13">
    <source>
        <dbReference type="Proteomes" id="UP001303046"/>
    </source>
</evidence>
<dbReference type="Pfam" id="PF00089">
    <property type="entry name" value="Trypsin"/>
    <property type="match status" value="1"/>
</dbReference>
<feature type="region of interest" description="Disordered" evidence="9">
    <location>
        <begin position="1039"/>
        <end position="1097"/>
    </location>
</feature>
<dbReference type="PROSITE" id="PS50287">
    <property type="entry name" value="SRCR_2"/>
    <property type="match status" value="1"/>
</dbReference>
<dbReference type="SMART" id="SM00020">
    <property type="entry name" value="Tryp_SPc"/>
    <property type="match status" value="1"/>
</dbReference>
<feature type="compositionally biased region" description="Basic and acidic residues" evidence="9">
    <location>
        <begin position="1014"/>
        <end position="1024"/>
    </location>
</feature>
<feature type="compositionally biased region" description="Polar residues" evidence="9">
    <location>
        <begin position="1642"/>
        <end position="1661"/>
    </location>
</feature>
<organism evidence="12 13">
    <name type="scientific">Necator americanus</name>
    <name type="common">Human hookworm</name>
    <dbReference type="NCBI Taxonomy" id="51031"/>
    <lineage>
        <taxon>Eukaryota</taxon>
        <taxon>Metazoa</taxon>
        <taxon>Ecdysozoa</taxon>
        <taxon>Nematoda</taxon>
        <taxon>Chromadorea</taxon>
        <taxon>Rhabditida</taxon>
        <taxon>Rhabditina</taxon>
        <taxon>Rhabditomorpha</taxon>
        <taxon>Strongyloidea</taxon>
        <taxon>Ancylostomatidae</taxon>
        <taxon>Bunostominae</taxon>
        <taxon>Necator</taxon>
    </lineage>
</organism>
<evidence type="ECO:0000259" key="10">
    <source>
        <dbReference type="PROSITE" id="PS50240"/>
    </source>
</evidence>
<dbReference type="InterPro" id="IPR001254">
    <property type="entry name" value="Trypsin_dom"/>
</dbReference>
<evidence type="ECO:0000259" key="11">
    <source>
        <dbReference type="PROSITE" id="PS50287"/>
    </source>
</evidence>
<keyword evidence="3 8" id="KW-0720">Serine protease</keyword>
<keyword evidence="1 8" id="KW-0645">Protease</keyword>
<feature type="compositionally biased region" description="Basic and acidic residues" evidence="9">
    <location>
        <begin position="1736"/>
        <end position="1750"/>
    </location>
</feature>
<dbReference type="SMART" id="SM00202">
    <property type="entry name" value="SR"/>
    <property type="match status" value="1"/>
</dbReference>
<dbReference type="PANTHER" id="PTHR24252">
    <property type="entry name" value="ACROSIN-RELATED"/>
    <property type="match status" value="1"/>
</dbReference>
<dbReference type="Gene3D" id="4.10.400.10">
    <property type="entry name" value="Low-density Lipoprotein Receptor"/>
    <property type="match status" value="1"/>
</dbReference>
<dbReference type="Gene3D" id="3.10.250.10">
    <property type="entry name" value="SRCR-like domain"/>
    <property type="match status" value="1"/>
</dbReference>
<feature type="region of interest" description="Disordered" evidence="9">
    <location>
        <begin position="497"/>
        <end position="679"/>
    </location>
</feature>
<proteinExistence type="predicted"/>
<dbReference type="SUPFAM" id="SSF56487">
    <property type="entry name" value="SRCR-like"/>
    <property type="match status" value="1"/>
</dbReference>
<feature type="disulfide bond" evidence="6">
    <location>
        <begin position="22"/>
        <end position="37"/>
    </location>
</feature>
<feature type="compositionally biased region" description="Polar residues" evidence="9">
    <location>
        <begin position="734"/>
        <end position="743"/>
    </location>
</feature>
<dbReference type="InterPro" id="IPR036055">
    <property type="entry name" value="LDL_receptor-like_sf"/>
</dbReference>
<dbReference type="InterPro" id="IPR001314">
    <property type="entry name" value="Peptidase_S1A"/>
</dbReference>
<evidence type="ECO:0000256" key="3">
    <source>
        <dbReference type="ARBA" id="ARBA00022825"/>
    </source>
</evidence>
<feature type="compositionally biased region" description="Polar residues" evidence="9">
    <location>
        <begin position="769"/>
        <end position="789"/>
    </location>
</feature>
<dbReference type="InterPro" id="IPR002172">
    <property type="entry name" value="LDrepeatLR_classA_rpt"/>
</dbReference>
<evidence type="ECO:0000256" key="8">
    <source>
        <dbReference type="RuleBase" id="RU363034"/>
    </source>
</evidence>
<reference evidence="12 13" key="1">
    <citation type="submission" date="2023-08" db="EMBL/GenBank/DDBJ databases">
        <title>A Necator americanus chromosomal reference genome.</title>
        <authorList>
            <person name="Ilik V."/>
            <person name="Petrzelkova K.J."/>
            <person name="Pardy F."/>
            <person name="Fuh T."/>
            <person name="Niatou-Singa F.S."/>
            <person name="Gouil Q."/>
            <person name="Baker L."/>
            <person name="Ritchie M.E."/>
            <person name="Jex A.R."/>
            <person name="Gazzola D."/>
            <person name="Li H."/>
            <person name="Toshio Fujiwara R."/>
            <person name="Zhan B."/>
            <person name="Aroian R.V."/>
            <person name="Pafco B."/>
            <person name="Schwarz E.M."/>
        </authorList>
    </citation>
    <scope>NUCLEOTIDE SEQUENCE [LARGE SCALE GENOMIC DNA]</scope>
    <source>
        <strain evidence="12 13">Aroian</strain>
        <tissue evidence="12">Whole animal</tissue>
    </source>
</reference>
<evidence type="ECO:0000256" key="7">
    <source>
        <dbReference type="PROSITE-ProRule" id="PRU00196"/>
    </source>
</evidence>
<gene>
    <name evidence="12" type="primary">Necator_chrIV.g14655</name>
    <name evidence="12" type="ORF">RB195_001360</name>
</gene>
<sequence>MCSTCSEAICADGTCLRRQQLCDGKKDCSDGSDEEGCDQLSFRFVDGNEVNGNVQVSFKGMWQSVCAQNVGEDSANTICHKMNMGTPANVLTASVLNSFGWQINCDGRCSLRGYTFCQYGARIRCHSAKPDAADMCGVRRVSGVARDPLIARYARVVGGFETTAGAFPWTAAVRNKATGAHHCGASVLDRTHLITAAHCFEEDRRPTSYIVVVGDWDNTVNEGHEQIFDVSRFYFYPLYEDLFAHDLAIIEISGRGMRFDDWTQPICLPPRDFVYQAGRKCVVSGWGSMGLTYPSRLQAAVLPIIDRAECMNSSRIYSSMSRSAFCAGYLHGGVDSCQGDSGGPLACQNGNGPYVLAGVISWGDGCAQKGQPGIYTMIRAGARKCGGRAATDEKKQAKKKAQLSAVNLHILVIKMDKLQGGDWSSFFHQFEAVASQSPANVSRPSIVDDNVPLPIVRGHHFDIAYQETVDEHVKCQVCGMLLRRTMFAAHVRQRHPELCPPSLSTDDDSGRHSGLESPDISRNPNFPFSPKLMSPPIAKEPIKLTISLKGHRKHRRRKTKRERRGEDGPTTPFEEEHQSPLSHTSNNDDNFFWPSDDQPGPSTQTNAPLSFGLELSPSGRFNVPESSQNTDSTITRISPIVQARAELEDSSDEDSRRRKRRKSRRKVKRKEHDVAIPSPPLRSRVLPAVEPLRLAITPDGARVIDSSSRTHHSPQGTCRIASQTERARPETRSYTHSQQTSTRSAFTDLIQSFPATSHVLPVAQPFPHFTSQPTTSKGSASEAQAQVITVGQPAKRAERTDVIIDTMLPQIPPVATVLTPSSWVYSQSQITTDTTLLPAYNTRSGGKSAVESASFRAEAIPFDPVIKPTAILEPEPVKLASENTVAEEDLVDPLLTENRRPVLPQRKTRQPSGSQEAWEPLGIKSPTYGIVLPVAPRQDNDADDATVAFLTSSPELLSEDDSCAVKEEIEEVQSTQDVPPSRAVRQKFRSAPSATSESTDTDQRTIIDVEEDQAERRSSDRDGEVQSLTIKLAALSQDLVASREQSVDQQSLAITKSPSEGDERSDRETTRATPAESDKATQPVEKKLELSDQRSSREDLVFTPETQYIPVLDSAQEDRIASERLAEYKRPDMAGEVLAHSAVDQASLDRVFEEAIQEEFVSSQQLAAGVSALSIESESGEMPIHVLVSSRFNESVQERDVAAWPNEYGQEDIEACVCPVDHVSKLMKYREEEELSSYEEDYSAEDDELVDLHESSVSNCHELEQQSQYEQILRQQAPSSGISTEELICPETPTEEQMLHQEMTLPQVCVPQQWPSQYTWRSHSGPRELSVQTTFENLSQVVVHHSEPIPHKATSHRPSVPISFNSANIPQQLLQSPPPHSFPLQCGSQKVLSSQWQMPRYSTQISAQQPTVQVVEQSTDLNQRQLLYKEELQLIHYQYQHSQFQPYKPQQPVVSALSKSHRQPQILPPISFEQDYERAELQNEQISQQQQQANFITRGRQPSELLEEEMRAMRYVYLMNEQRHAKKSLAEVDKKIARKLDQLDNLIFLPELPPIIIEPTVIPEGVPRHRMQEHILPPYYHAQFAVRDGPCVSPHKSESENECSDDDIRKLQDILDFSLLEPPLLHPTVQSSAQHSPHKAQHGQSQTVVDEPQHQQYHCSESYRSPQFPLAEHPQEISSQQLLLAPEPSAARPQQPLEIAFSNIADATMISRKSASGSEEESEISTEESSVNNEEESQKGSDDSTDSETVRKLWDLSPSVSPLTLEALASGLSSPEGSDSNDGQTGLPVWPTISRKHAKLAIAACRNMPKKYQPLCRRFAWQQGITYLLENFCLKKWEIRPEHDTESVWFFERNVRRFKPFELESWDIPGLSSEDENDFYGFNICADIPMERCRKTIRLEDHATVSLNCQEVPGFVQLSSTDDEGCSDEETEHASSIYYDVEDIAPSSLKLLPSCAADEDSSEMVFQISEEESNEETDESSEGISAPATSQKASVVSSNRPGPLPQKLSYEKQEFIARSCCKQFLQQMMLRKKGETFRTAGRTAVQVTSLLSELYSEHRNAYELMLADIQEIPTPDQREIPFSDDAEWVASRILAINRAQNRLFIPSFPPWAVMQRMWKAYGPLQQAASVVGGDFGKFVNECVSVACNHYYRLKNGIKVADEIPGDLLDLCYAITSERMREHTESVEALKRKPDRKLRKTKKWVSLKTRQHQPSIPSQRAANAELLSRCHRVYDEKRQTKRRRWNAMRYLHNALPGCVIEGIDVFDMAQRTNLSVAGIFGPEHKLGLTEMPFASDMDNRPAYLDMEELLDLMDHTLALQSGTTVDQEGKAQPCVDFLTVRGLHFKAVTGERGRCHLMVSPSAIPVPPVTVDRYGNMTSIQRAAVPTMLYPEFISRRTRNDPDGCFPRPFESPVQDDNQFVLPSAENCPECSHTSEDYVDMDFARTCFKGLPSELQEELIESEVDTSKTTYYAPRKPSKIMTEEELIKLF</sequence>
<name>A0ABR1DFC1_NECAM</name>
<feature type="region of interest" description="Disordered" evidence="9">
    <location>
        <begin position="1628"/>
        <end position="1661"/>
    </location>
</feature>
<dbReference type="InterPro" id="IPR001190">
    <property type="entry name" value="SRCR"/>
</dbReference>
<feature type="compositionally biased region" description="Polar residues" evidence="9">
    <location>
        <begin position="1987"/>
        <end position="2000"/>
    </location>
</feature>
<dbReference type="PROSITE" id="PS00135">
    <property type="entry name" value="TRYPSIN_SER"/>
    <property type="match status" value="1"/>
</dbReference>
<feature type="compositionally biased region" description="Polar residues" evidence="9">
    <location>
        <begin position="713"/>
        <end position="724"/>
    </location>
</feature>
<feature type="region of interest" description="Disordered" evidence="9">
    <location>
        <begin position="1711"/>
        <end position="1750"/>
    </location>
</feature>
<dbReference type="InterPro" id="IPR036772">
    <property type="entry name" value="SRCR-like_dom_sf"/>
</dbReference>
<comment type="caution">
    <text evidence="12">The sequence shown here is derived from an EMBL/GenBank/DDBJ whole genome shotgun (WGS) entry which is preliminary data.</text>
</comment>
<keyword evidence="13" id="KW-1185">Reference proteome</keyword>
<dbReference type="EMBL" id="JAVFWL010000004">
    <property type="protein sequence ID" value="KAK6748696.1"/>
    <property type="molecule type" value="Genomic_DNA"/>
</dbReference>
<keyword evidence="5" id="KW-0325">Glycoprotein</keyword>
<dbReference type="InterPro" id="IPR018114">
    <property type="entry name" value="TRYPSIN_HIS"/>
</dbReference>
<feature type="compositionally biased region" description="Polar residues" evidence="9">
    <location>
        <begin position="624"/>
        <end position="636"/>
    </location>
</feature>
<dbReference type="PROSITE" id="PS00134">
    <property type="entry name" value="TRYPSIN_HIS"/>
    <property type="match status" value="1"/>
</dbReference>
<dbReference type="SUPFAM" id="SSF50494">
    <property type="entry name" value="Trypsin-like serine proteases"/>
    <property type="match status" value="1"/>
</dbReference>
<feature type="compositionally biased region" description="Polar residues" evidence="9">
    <location>
        <begin position="1043"/>
        <end position="1058"/>
    </location>
</feature>
<feature type="compositionally biased region" description="Basic residues" evidence="9">
    <location>
        <begin position="657"/>
        <end position="669"/>
    </location>
</feature>
<protein>
    <recommendedName>
        <fullName evidence="14">Trypsin</fullName>
    </recommendedName>
</protein>
<feature type="region of interest" description="Disordered" evidence="9">
    <location>
        <begin position="701"/>
        <end position="743"/>
    </location>
</feature>
<dbReference type="PRINTS" id="PR00722">
    <property type="entry name" value="CHYMOTRYPSIN"/>
</dbReference>
<feature type="disulfide bond" evidence="6">
    <location>
        <begin position="10"/>
        <end position="28"/>
    </location>
</feature>
<dbReference type="Proteomes" id="UP001303046">
    <property type="component" value="Unassembled WGS sequence"/>
</dbReference>
<feature type="region of interest" description="Disordered" evidence="9">
    <location>
        <begin position="890"/>
        <end position="920"/>
    </location>
</feature>
<dbReference type="InterPro" id="IPR023415">
    <property type="entry name" value="LDLR_class-A_CS"/>
</dbReference>
<dbReference type="PANTHER" id="PTHR24252:SF10">
    <property type="entry name" value="SERINE PROTEASE 56"/>
    <property type="match status" value="1"/>
</dbReference>
<feature type="region of interest" description="Disordered" evidence="9">
    <location>
        <begin position="764"/>
        <end position="795"/>
    </location>
</feature>
<feature type="compositionally biased region" description="Polar residues" evidence="9">
    <location>
        <begin position="579"/>
        <end position="589"/>
    </location>
</feature>
<dbReference type="CDD" id="cd00190">
    <property type="entry name" value="Tryp_SPc"/>
    <property type="match status" value="1"/>
</dbReference>
<evidence type="ECO:0000256" key="6">
    <source>
        <dbReference type="PROSITE-ProRule" id="PRU00124"/>
    </source>
</evidence>
<evidence type="ECO:0000256" key="5">
    <source>
        <dbReference type="ARBA" id="ARBA00023180"/>
    </source>
</evidence>
<dbReference type="Pfam" id="PF00057">
    <property type="entry name" value="Ldl_recept_a"/>
    <property type="match status" value="1"/>
</dbReference>
<comment type="caution">
    <text evidence="7">Lacks conserved residue(s) required for the propagation of feature annotation.</text>
</comment>
<dbReference type="PROSITE" id="PS50240">
    <property type="entry name" value="TRYPSIN_DOM"/>
    <property type="match status" value="1"/>
</dbReference>
<feature type="compositionally biased region" description="Basic and acidic residues" evidence="9">
    <location>
        <begin position="1059"/>
        <end position="1097"/>
    </location>
</feature>
<evidence type="ECO:0000313" key="12">
    <source>
        <dbReference type="EMBL" id="KAK6748696.1"/>
    </source>
</evidence>
<evidence type="ECO:0000256" key="4">
    <source>
        <dbReference type="ARBA" id="ARBA00023157"/>
    </source>
</evidence>
<dbReference type="PROSITE" id="PS01209">
    <property type="entry name" value="LDLRA_1"/>
    <property type="match status" value="1"/>
</dbReference>
<feature type="region of interest" description="Disordered" evidence="9">
    <location>
        <begin position="970"/>
        <end position="1027"/>
    </location>
</feature>
<dbReference type="InterPro" id="IPR009003">
    <property type="entry name" value="Peptidase_S1_PA"/>
</dbReference>
<dbReference type="PROSITE" id="PS50068">
    <property type="entry name" value="LDLRA_2"/>
    <property type="match status" value="1"/>
</dbReference>
<feature type="compositionally biased region" description="Acidic residues" evidence="9">
    <location>
        <begin position="1969"/>
        <end position="1981"/>
    </location>
</feature>